<keyword evidence="2" id="KW-1185">Reference proteome</keyword>
<evidence type="ECO:0008006" key="3">
    <source>
        <dbReference type="Google" id="ProtNLM"/>
    </source>
</evidence>
<dbReference type="EMBL" id="LT960614">
    <property type="protein sequence ID" value="SON56012.1"/>
    <property type="molecule type" value="Genomic_DNA"/>
</dbReference>
<name>A0A2C9D6R9_9HYPH</name>
<dbReference type="RefSeq" id="WP_342748132.1">
    <property type="nucleotide sequence ID" value="NZ_LT960614.1"/>
</dbReference>
<gene>
    <name evidence="1" type="ORF">HDIA_2471</name>
</gene>
<evidence type="ECO:0000313" key="1">
    <source>
        <dbReference type="EMBL" id="SON56012.1"/>
    </source>
</evidence>
<sequence>MLARARRGDPLANWHFHMLLDDITKKIFRKRKHLMEKAMQKRLTREEAEGIAISGLRFLAGNGEALGRFLALAGIGPQDLRTAANEPGFLAGVLEFYLEDESLLLSFASNENLRPTMIAMARHTLEITAEDDF</sequence>
<dbReference type="InterPro" id="IPR021955">
    <property type="entry name" value="DUF3572"/>
</dbReference>
<protein>
    <recommendedName>
        <fullName evidence="3">DUF3572 domain-containing protein</fullName>
    </recommendedName>
</protein>
<proteinExistence type="predicted"/>
<dbReference type="Pfam" id="PF12096">
    <property type="entry name" value="DUF3572"/>
    <property type="match status" value="1"/>
</dbReference>
<accession>A0A2C9D6R9</accession>
<dbReference type="AlphaFoldDB" id="A0A2C9D6R9"/>
<evidence type="ECO:0000313" key="2">
    <source>
        <dbReference type="Proteomes" id="UP000223606"/>
    </source>
</evidence>
<organism evidence="1 2">
    <name type="scientific">Hartmannibacter diazotrophicus</name>
    <dbReference type="NCBI Taxonomy" id="1482074"/>
    <lineage>
        <taxon>Bacteria</taxon>
        <taxon>Pseudomonadati</taxon>
        <taxon>Pseudomonadota</taxon>
        <taxon>Alphaproteobacteria</taxon>
        <taxon>Hyphomicrobiales</taxon>
        <taxon>Pleomorphomonadaceae</taxon>
        <taxon>Hartmannibacter</taxon>
    </lineage>
</organism>
<reference evidence="2" key="1">
    <citation type="submission" date="2017-09" db="EMBL/GenBank/DDBJ databases">
        <title>Genome sequence of Nannocystis excedens DSM 71.</title>
        <authorList>
            <person name="Blom J."/>
        </authorList>
    </citation>
    <scope>NUCLEOTIDE SEQUENCE [LARGE SCALE GENOMIC DNA]</scope>
    <source>
        <strain evidence="2">type strain: E19</strain>
    </source>
</reference>
<dbReference type="KEGG" id="hdi:HDIA_2471"/>
<dbReference type="Proteomes" id="UP000223606">
    <property type="component" value="Chromosome 1"/>
</dbReference>